<protein>
    <submittedName>
        <fullName evidence="1">Uncharacterized protein</fullName>
    </submittedName>
</protein>
<organism evidence="1 2">
    <name type="scientific">Helicobacter anseris</name>
    <dbReference type="NCBI Taxonomy" id="375926"/>
    <lineage>
        <taxon>Bacteria</taxon>
        <taxon>Pseudomonadati</taxon>
        <taxon>Campylobacterota</taxon>
        <taxon>Epsilonproteobacteria</taxon>
        <taxon>Campylobacterales</taxon>
        <taxon>Helicobacteraceae</taxon>
        <taxon>Helicobacter</taxon>
    </lineage>
</organism>
<evidence type="ECO:0000313" key="2">
    <source>
        <dbReference type="Proteomes" id="UP000256695"/>
    </source>
</evidence>
<dbReference type="Proteomes" id="UP000256695">
    <property type="component" value="Unassembled WGS sequence"/>
</dbReference>
<dbReference type="Gene3D" id="3.40.50.2000">
    <property type="entry name" value="Glycogen Phosphorylase B"/>
    <property type="match status" value="1"/>
</dbReference>
<proteinExistence type="predicted"/>
<name>A0A3D8J590_9HELI</name>
<comment type="caution">
    <text evidence="1">The sequence shown here is derived from an EMBL/GenBank/DDBJ whole genome shotgun (WGS) entry which is preliminary data.</text>
</comment>
<keyword evidence="2" id="KW-1185">Reference proteome</keyword>
<dbReference type="EMBL" id="NXLX01000017">
    <property type="protein sequence ID" value="RDU72662.1"/>
    <property type="molecule type" value="Genomic_DNA"/>
</dbReference>
<sequence>MQENNFGILETLLDSVENKYQLDIAMNCLLEMIETNKISQDIPKKIQQIFRDKIFNLVVLNGEVVNKLYLALYVIYKDIADKDERFAKIENIAQNAMFQQDMSNNENLMLLELAVLAKILGGRAKEALDFYIQKIVLIDIHSLESQKSAEFILQAFKYFDIPFETLKANLLLIFENFQKLNYKQKRSFFNWQLHVFWNVPHYFNHKGWLDFYDKWKEVLYQELEVLDTSSMDFALYVHFFIYHMCGNNFSSQEDWQKFNKEITLVATNVYKDFAKNFTLPIAQKQNSGVIGILRDRLVENSPYKVEFSFLKTLMKNKDFKDKYKIKLYVMSFLEKSDNDPRIMKSYQDLGIEVLDIGEEYNKAGYYNSHLAKALALRENILRDNVEFLISPNNGYGISDFLLATRSCLKQFFWSHGNFVYDGDFLDLKITHICGNQKRITHQGFDFYGIPVKMDTNFYNPDIDSKLLEKTRALYPSDVKIFGNIGRLVKIDDETYLKTIITILKNNDNAVFLACGAGNVDEIKAKISKIDSQMLHRFYFTGFVDSAVYGHIIDIWLDSFPMEQGESRIEFSAKDKPSLILSKETREQRETRLESWFEMHKEYILPIATKYQVTQQEIFNFLCKAHQFVAFSIDEYILKAQEILMLSSEELKLAMLKQKIIKETNDLIREKLGKDFFLEILGS</sequence>
<gene>
    <name evidence="1" type="ORF">CQA57_06460</name>
</gene>
<evidence type="ECO:0000313" key="1">
    <source>
        <dbReference type="EMBL" id="RDU72662.1"/>
    </source>
</evidence>
<reference evidence="1 2" key="1">
    <citation type="submission" date="2018-04" db="EMBL/GenBank/DDBJ databases">
        <title>Novel Campyloabacter and Helicobacter Species and Strains.</title>
        <authorList>
            <person name="Mannion A.J."/>
            <person name="Shen Z."/>
            <person name="Fox J.G."/>
        </authorList>
    </citation>
    <scope>NUCLEOTIDE SEQUENCE [LARGE SCALE GENOMIC DNA]</scope>
    <source>
        <strain evidence="1 2">MIT 04-9362</strain>
    </source>
</reference>
<accession>A0A3D8J590</accession>
<dbReference type="RefSeq" id="WP_115579420.1">
    <property type="nucleotide sequence ID" value="NZ_NXLX01000017.1"/>
</dbReference>
<dbReference type="SUPFAM" id="SSF53756">
    <property type="entry name" value="UDP-Glycosyltransferase/glycogen phosphorylase"/>
    <property type="match status" value="1"/>
</dbReference>
<dbReference type="OrthoDB" id="9815673at2"/>
<dbReference type="AlphaFoldDB" id="A0A3D8J590"/>